<sequence length="251" mass="27842">MTCHSRRTRQPERMFSIMHIASTAGRTLLCSALIGSTLFIHTARAANMEKECSVKLPGVHFTKCLNDADRKSTVTGDAVTIRAGAKQDYFNDPDGKLSNNTAPVLLTKVDNTKPFTFVAQVTPEFNAMYDAGALYLFVNEKLWQKFAFERDERGTTRIVSVRTIDTSDDANHDPVGDRASWLKLSSDTKTVGLYHSRDRKTWHLARLYKNSYPATVWVGLSAQAPVGDGSASTFTAPVLTKESVKDFRLGN</sequence>
<dbReference type="InterPro" id="IPR009784">
    <property type="entry name" value="DUF1349"/>
</dbReference>
<dbReference type="EMBL" id="CP040017">
    <property type="protein sequence ID" value="QCP13678.1"/>
    <property type="molecule type" value="Genomic_DNA"/>
</dbReference>
<dbReference type="PANTHER" id="PTHR35332:SF2">
    <property type="entry name" value="REGULATION OF ENOLASE PROTEIN 1"/>
    <property type="match status" value="1"/>
</dbReference>
<name>A0ABX5UQE1_9BURK</name>
<accession>A0ABX5UQE1</accession>
<evidence type="ECO:0000313" key="1">
    <source>
        <dbReference type="EMBL" id="QCP13678.1"/>
    </source>
</evidence>
<organism evidence="1 2">
    <name type="scientific">Pseudoduganella umbonata</name>
    <dbReference type="NCBI Taxonomy" id="864828"/>
    <lineage>
        <taxon>Bacteria</taxon>
        <taxon>Pseudomonadati</taxon>
        <taxon>Pseudomonadota</taxon>
        <taxon>Betaproteobacteria</taxon>
        <taxon>Burkholderiales</taxon>
        <taxon>Oxalobacteraceae</taxon>
        <taxon>Telluria group</taxon>
        <taxon>Pseudoduganella</taxon>
    </lineage>
</organism>
<keyword evidence="2" id="KW-1185">Reference proteome</keyword>
<gene>
    <name evidence="1" type="ORF">FCL38_27030</name>
</gene>
<proteinExistence type="predicted"/>
<protein>
    <submittedName>
        <fullName evidence="1">DUF1349 domain-containing protein</fullName>
    </submittedName>
</protein>
<dbReference type="InterPro" id="IPR013320">
    <property type="entry name" value="ConA-like_dom_sf"/>
</dbReference>
<dbReference type="SUPFAM" id="SSF49899">
    <property type="entry name" value="Concanavalin A-like lectins/glucanases"/>
    <property type="match status" value="1"/>
</dbReference>
<dbReference type="Gene3D" id="2.60.120.200">
    <property type="match status" value="1"/>
</dbReference>
<reference evidence="1 2" key="1">
    <citation type="submission" date="2019-05" db="EMBL/GenBank/DDBJ databases">
        <title>Draft Genome Sequences of Six Type Strains of the Genus Massilia.</title>
        <authorList>
            <person name="Miess H."/>
            <person name="Frediansyhah A."/>
            <person name="Gross H."/>
        </authorList>
    </citation>
    <scope>NUCLEOTIDE SEQUENCE [LARGE SCALE GENOMIC DNA]</scope>
    <source>
        <strain evidence="1 2">DSMZ 26121</strain>
    </source>
</reference>
<dbReference type="PANTHER" id="PTHR35332">
    <property type="entry name" value="REGULATION OF ENOLASE PROTEIN 1"/>
    <property type="match status" value="1"/>
</dbReference>
<evidence type="ECO:0000313" key="2">
    <source>
        <dbReference type="Proteomes" id="UP000298763"/>
    </source>
</evidence>
<dbReference type="Pfam" id="PF07081">
    <property type="entry name" value="DUF1349"/>
    <property type="match status" value="1"/>
</dbReference>
<dbReference type="Proteomes" id="UP000298763">
    <property type="component" value="Chromosome"/>
</dbReference>